<evidence type="ECO:0000313" key="4">
    <source>
        <dbReference type="EMBL" id="AOY76111.1"/>
    </source>
</evidence>
<reference evidence="5 7" key="2">
    <citation type="submission" date="2017-03" db="EMBL/GenBank/DDBJ databases">
        <title>Complete sequence of Clostridium formicaceticum DSM 92.</title>
        <authorList>
            <person name="Poehlein A."/>
            <person name="Karl M."/>
            <person name="Bengelsdorf F.R."/>
            <person name="Duerre P."/>
            <person name="Daniel R."/>
        </authorList>
    </citation>
    <scope>NUCLEOTIDE SEQUENCE [LARGE SCALE GENOMIC DNA]</scope>
    <source>
        <strain evidence="5 7">DSM 92</strain>
    </source>
</reference>
<keyword evidence="6" id="KW-1185">Reference proteome</keyword>
<dbReference type="InterPro" id="IPR013196">
    <property type="entry name" value="HTH_11"/>
</dbReference>
<name>A0AAC9RJ66_9CLOT</name>
<feature type="domain" description="HTH deoR-type" evidence="3">
    <location>
        <begin position="2"/>
        <end position="57"/>
    </location>
</feature>
<dbReference type="InterPro" id="IPR036388">
    <property type="entry name" value="WH-like_DNA-bd_sf"/>
</dbReference>
<dbReference type="InterPro" id="IPR028349">
    <property type="entry name" value="PafC-like"/>
</dbReference>
<sequence length="310" mass="35873">MKIDRLMAILILLLRKERVQAKELAEMFEVSVRTILRDINALNLAGIPIVTYQGINGGIGIAEGYRLDKNILTGDEMITIVTALKGLATSFSSTKHEVLVEKFKNTLSASQQKLLNHKTNQIFIDMSPWGDNEELKQKNYILHQAIEQCSEITFTYIDAKGIKTNRKVEPYSLIFKGQRWYLYGWCLKREAFRLFKLLRMKNIKISTRVFVPKEISLDELPWDRDWHQPDHSIALELVFDESLKSILQEWFDGETIEYSDHGLMVKVCLPENQWLYGFLLSFGTAVEVINPPHIRKILAETAARIHKKYS</sequence>
<protein>
    <submittedName>
        <fullName evidence="4">DNA-binding transcriptional regulator</fullName>
    </submittedName>
    <submittedName>
        <fullName evidence="5">HTH domain protein</fullName>
    </submittedName>
</protein>
<evidence type="ECO:0000256" key="2">
    <source>
        <dbReference type="ARBA" id="ARBA00023163"/>
    </source>
</evidence>
<dbReference type="EMBL" id="CP017603">
    <property type="protein sequence ID" value="AOY76111.1"/>
    <property type="molecule type" value="Genomic_DNA"/>
</dbReference>
<dbReference type="InterPro" id="IPR051534">
    <property type="entry name" value="CBASS_pafABC_assoc_protein"/>
</dbReference>
<gene>
    <name evidence="4" type="ORF">BJL90_09480</name>
    <name evidence="5" type="ORF">CLFO_07990</name>
</gene>
<dbReference type="Pfam" id="PF08279">
    <property type="entry name" value="HTH_11"/>
    <property type="match status" value="1"/>
</dbReference>
<dbReference type="EMBL" id="CP020559">
    <property type="protein sequence ID" value="ARE86477.1"/>
    <property type="molecule type" value="Genomic_DNA"/>
</dbReference>
<evidence type="ECO:0000256" key="1">
    <source>
        <dbReference type="ARBA" id="ARBA00023015"/>
    </source>
</evidence>
<dbReference type="Pfam" id="PF25583">
    <property type="entry name" value="WCX"/>
    <property type="match status" value="1"/>
</dbReference>
<dbReference type="InterPro" id="IPR036390">
    <property type="entry name" value="WH_DNA-bd_sf"/>
</dbReference>
<dbReference type="AlphaFoldDB" id="A0AAC9RJ66"/>
<evidence type="ECO:0000313" key="5">
    <source>
        <dbReference type="EMBL" id="ARE86477.1"/>
    </source>
</evidence>
<reference evidence="4 6" key="1">
    <citation type="submission" date="2016-10" db="EMBL/GenBank/DDBJ databases">
        <title>Complete Genome Sequence of Acetogen Clostridium formicoaceticum ATCC 27076.</title>
        <authorList>
            <person name="Bao T."/>
            <person name="Cheng C."/>
            <person name="Zhao J."/>
            <person name="Yang S.-T."/>
            <person name="Wang J."/>
            <person name="Wang M."/>
        </authorList>
    </citation>
    <scope>NUCLEOTIDE SEQUENCE [LARGE SCALE GENOMIC DNA]</scope>
    <source>
        <strain evidence="4 6">ATCC 27076</strain>
    </source>
</reference>
<organism evidence="5 7">
    <name type="scientific">Clostridium formicaceticum</name>
    <dbReference type="NCBI Taxonomy" id="1497"/>
    <lineage>
        <taxon>Bacteria</taxon>
        <taxon>Bacillati</taxon>
        <taxon>Bacillota</taxon>
        <taxon>Clostridia</taxon>
        <taxon>Eubacteriales</taxon>
        <taxon>Clostridiaceae</taxon>
        <taxon>Clostridium</taxon>
    </lineage>
</organism>
<dbReference type="Gene3D" id="1.10.10.10">
    <property type="entry name" value="Winged helix-like DNA-binding domain superfamily/Winged helix DNA-binding domain"/>
    <property type="match status" value="1"/>
</dbReference>
<evidence type="ECO:0000313" key="6">
    <source>
        <dbReference type="Proteomes" id="UP000177894"/>
    </source>
</evidence>
<dbReference type="KEGG" id="cfm:BJL90_09480"/>
<dbReference type="GO" id="GO:0003677">
    <property type="term" value="F:DNA binding"/>
    <property type="evidence" value="ECO:0007669"/>
    <property type="project" value="UniProtKB-KW"/>
</dbReference>
<dbReference type="InterPro" id="IPR001034">
    <property type="entry name" value="DeoR_HTH"/>
</dbReference>
<dbReference type="PROSITE" id="PS52050">
    <property type="entry name" value="WYL"/>
    <property type="match status" value="1"/>
</dbReference>
<keyword evidence="4" id="KW-0238">DNA-binding</keyword>
<keyword evidence="1" id="KW-0805">Transcription regulation</keyword>
<dbReference type="InterPro" id="IPR057727">
    <property type="entry name" value="WCX_dom"/>
</dbReference>
<evidence type="ECO:0000313" key="7">
    <source>
        <dbReference type="Proteomes" id="UP000192478"/>
    </source>
</evidence>
<dbReference type="SUPFAM" id="SSF46785">
    <property type="entry name" value="Winged helix' DNA-binding domain"/>
    <property type="match status" value="1"/>
</dbReference>
<evidence type="ECO:0000259" key="3">
    <source>
        <dbReference type="PROSITE" id="PS51000"/>
    </source>
</evidence>
<dbReference type="InterPro" id="IPR026881">
    <property type="entry name" value="WYL_dom"/>
</dbReference>
<accession>A0AAC9RJ66</accession>
<dbReference type="Proteomes" id="UP000177894">
    <property type="component" value="Chromosome"/>
</dbReference>
<keyword evidence="2" id="KW-0804">Transcription</keyword>
<dbReference type="PANTHER" id="PTHR34580">
    <property type="match status" value="1"/>
</dbReference>
<dbReference type="PIRSF" id="PIRSF016838">
    <property type="entry name" value="PafC"/>
    <property type="match status" value="1"/>
</dbReference>
<proteinExistence type="predicted"/>
<dbReference type="Proteomes" id="UP000192478">
    <property type="component" value="Chromosome"/>
</dbReference>
<dbReference type="Pfam" id="PF13280">
    <property type="entry name" value="WYL"/>
    <property type="match status" value="1"/>
</dbReference>
<dbReference type="GO" id="GO:0003700">
    <property type="term" value="F:DNA-binding transcription factor activity"/>
    <property type="evidence" value="ECO:0007669"/>
    <property type="project" value="InterPro"/>
</dbReference>
<dbReference type="PROSITE" id="PS51000">
    <property type="entry name" value="HTH_DEOR_2"/>
    <property type="match status" value="1"/>
</dbReference>
<dbReference type="PANTHER" id="PTHR34580:SF8">
    <property type="entry name" value="WYL DOMAIN-CONTAINING PROTEIN"/>
    <property type="match status" value="1"/>
</dbReference>